<dbReference type="GO" id="GO:0051256">
    <property type="term" value="P:mitotic spindle midzone assembly"/>
    <property type="evidence" value="ECO:0007669"/>
    <property type="project" value="TreeGrafter"/>
</dbReference>
<evidence type="ECO:0000313" key="3">
    <source>
        <dbReference type="Proteomes" id="UP000696485"/>
    </source>
</evidence>
<comment type="caution">
    <text evidence="2">The sequence shown here is derived from an EMBL/GenBank/DDBJ whole genome shotgun (WGS) entry which is preliminary data.</text>
</comment>
<feature type="region of interest" description="Disordered" evidence="1">
    <location>
        <begin position="606"/>
        <end position="627"/>
    </location>
</feature>
<gene>
    <name evidence="2" type="ORF">BG006_007564</name>
</gene>
<dbReference type="GO" id="GO:1990023">
    <property type="term" value="C:mitotic spindle midzone"/>
    <property type="evidence" value="ECO:0007669"/>
    <property type="project" value="TreeGrafter"/>
</dbReference>
<dbReference type="GO" id="GO:0008017">
    <property type="term" value="F:microtubule binding"/>
    <property type="evidence" value="ECO:0007669"/>
    <property type="project" value="InterPro"/>
</dbReference>
<dbReference type="Proteomes" id="UP000696485">
    <property type="component" value="Unassembled WGS sequence"/>
</dbReference>
<feature type="compositionally biased region" description="Polar residues" evidence="1">
    <location>
        <begin position="506"/>
        <end position="522"/>
    </location>
</feature>
<dbReference type="Pfam" id="PF03999">
    <property type="entry name" value="MAP65_ASE1"/>
    <property type="match status" value="1"/>
</dbReference>
<sequence>MVRQDKARLEVEIDRMLESLGTLADLLGQDEQGVEQVIQAMRGMTLWDRHAFVSSEYGLVSEHYQSKLEEIQQLHRELTHYVNVLGPSVVQMGVYPEAGYRVTVDVQQQLSDDIAKCKKEQAKRTAFVASAVVTIRHLWNELGLKARDKFDQDVISAELEQYPISDDTLQQLKSRQMKLEEERVKREALVKEHIADIIRLWDRLQIDDEEREEFITMHIGLTMDTIQSHKAELNRLEELKLTKLEEFIKDERNTLHELWDRLYYTKEQRECFEPLSDNIVTEANLTAHESEVARLKALIQDNEPLLETLAKYLQFLKDIREFVASSMDSQRLFKAEPGRLLREEKFRNSCQREFPRIKNQLESALHQYQRDNNAPFLVYGEDYLETIDDHAQRAWEKQVEETDDQDEQQNHLRNGKAPKSTPTPRTPTTKRSALFPMGRPGTPSKCSSTTPTTPTRARSVNIQSVSNPYSPSRLEQYRASSLQTQQLPGSGPKFRSESPAFGLNKLPSTPTKSNRYPGSTTADYARRSNSVISISSAMDPLEPTSPIRSRTTRLATYDLTEGMEEDEEAQPRDLRNDLRMLKRPAEEPLSEYSNGAKHKDLRRAADSIHMHRHLSSSTSSSSLERRSIVTVNSDIEEEEEEEADVTQNSVVEIDGAELYRSQSRSVKQIVELGEEMEGTIYEIDDDGWETENDDSPSKHSKTSKNKFKSTF</sequence>
<dbReference type="InterPro" id="IPR007145">
    <property type="entry name" value="MAP65_Ase1_PRC1"/>
</dbReference>
<dbReference type="EMBL" id="JAAAUY010000483">
    <property type="protein sequence ID" value="KAF9329348.1"/>
    <property type="molecule type" value="Genomic_DNA"/>
</dbReference>
<feature type="region of interest" description="Disordered" evidence="1">
    <location>
        <begin position="394"/>
        <end position="478"/>
    </location>
</feature>
<dbReference type="GO" id="GO:0005737">
    <property type="term" value="C:cytoplasm"/>
    <property type="evidence" value="ECO:0007669"/>
    <property type="project" value="TreeGrafter"/>
</dbReference>
<feature type="compositionally biased region" description="Low complexity" evidence="1">
    <location>
        <begin position="418"/>
        <end position="432"/>
    </location>
</feature>
<feature type="compositionally biased region" description="Polar residues" evidence="1">
    <location>
        <begin position="456"/>
        <end position="470"/>
    </location>
</feature>
<feature type="compositionally biased region" description="Basic residues" evidence="1">
    <location>
        <begin position="698"/>
        <end position="711"/>
    </location>
</feature>
<reference evidence="2" key="1">
    <citation type="journal article" date="2020" name="Fungal Divers.">
        <title>Resolving the Mortierellaceae phylogeny through synthesis of multi-gene phylogenetics and phylogenomics.</title>
        <authorList>
            <person name="Vandepol N."/>
            <person name="Liber J."/>
            <person name="Desiro A."/>
            <person name="Na H."/>
            <person name="Kennedy M."/>
            <person name="Barry K."/>
            <person name="Grigoriev I.V."/>
            <person name="Miller A.N."/>
            <person name="O'Donnell K."/>
            <person name="Stajich J.E."/>
            <person name="Bonito G."/>
        </authorList>
    </citation>
    <scope>NUCLEOTIDE SEQUENCE</scope>
    <source>
        <strain evidence="2">NVP1</strain>
    </source>
</reference>
<dbReference type="PANTHER" id="PTHR19321:SF41">
    <property type="entry name" value="FASCETTO-RELATED"/>
    <property type="match status" value="1"/>
</dbReference>
<evidence type="ECO:0000256" key="1">
    <source>
        <dbReference type="SAM" id="MobiDB-lite"/>
    </source>
</evidence>
<proteinExistence type="predicted"/>
<evidence type="ECO:0008006" key="4">
    <source>
        <dbReference type="Google" id="ProtNLM"/>
    </source>
</evidence>
<feature type="region of interest" description="Disordered" evidence="1">
    <location>
        <begin position="501"/>
        <end position="522"/>
    </location>
</feature>
<dbReference type="AlphaFoldDB" id="A0A9P5VKN1"/>
<dbReference type="Gene3D" id="1.20.58.1520">
    <property type="match status" value="1"/>
</dbReference>
<feature type="compositionally biased region" description="Low complexity" evidence="1">
    <location>
        <begin position="442"/>
        <end position="455"/>
    </location>
</feature>
<protein>
    <recommendedName>
        <fullName evidence="4">Microtubule associated protein</fullName>
    </recommendedName>
</protein>
<dbReference type="PANTHER" id="PTHR19321">
    <property type="entry name" value="PROTEIN REGULATOR OF CYTOKINESIS 1 PRC1-RELATED"/>
    <property type="match status" value="1"/>
</dbReference>
<feature type="region of interest" description="Disordered" evidence="1">
    <location>
        <begin position="681"/>
        <end position="711"/>
    </location>
</feature>
<accession>A0A9P5VKN1</accession>
<evidence type="ECO:0000313" key="2">
    <source>
        <dbReference type="EMBL" id="KAF9329348.1"/>
    </source>
</evidence>
<feature type="compositionally biased region" description="Acidic residues" evidence="1">
    <location>
        <begin position="681"/>
        <end position="694"/>
    </location>
</feature>
<name>A0A9P5VKN1_9FUNG</name>
<keyword evidence="3" id="KW-1185">Reference proteome</keyword>
<organism evidence="2 3">
    <name type="scientific">Podila minutissima</name>
    <dbReference type="NCBI Taxonomy" id="64525"/>
    <lineage>
        <taxon>Eukaryota</taxon>
        <taxon>Fungi</taxon>
        <taxon>Fungi incertae sedis</taxon>
        <taxon>Mucoromycota</taxon>
        <taxon>Mortierellomycotina</taxon>
        <taxon>Mortierellomycetes</taxon>
        <taxon>Mortierellales</taxon>
        <taxon>Mortierellaceae</taxon>
        <taxon>Podila</taxon>
    </lineage>
</organism>